<dbReference type="RefSeq" id="WP_076422611.1">
    <property type="nucleotide sequence ID" value="NZ_FTNM01000004.1"/>
</dbReference>
<dbReference type="STRING" id="1077936.SAMN05421545_2899"/>
<dbReference type="PROSITE" id="PS51257">
    <property type="entry name" value="PROKAR_LIPOPROTEIN"/>
    <property type="match status" value="1"/>
</dbReference>
<accession>A0A1N6ZCH8</accession>
<evidence type="ECO:0000256" key="1">
    <source>
        <dbReference type="SAM" id="SignalP"/>
    </source>
</evidence>
<keyword evidence="3" id="KW-1185">Reference proteome</keyword>
<dbReference type="Proteomes" id="UP000185924">
    <property type="component" value="Unassembled WGS sequence"/>
</dbReference>
<gene>
    <name evidence="2" type="ORF">SAMN05421545_2899</name>
</gene>
<dbReference type="AlphaFoldDB" id="A0A1N6ZCH8"/>
<name>A0A1N6ZCH8_9BACT</name>
<keyword evidence="1" id="KW-0732">Signal</keyword>
<dbReference type="EMBL" id="FTNM01000004">
    <property type="protein sequence ID" value="SIR24497.1"/>
    <property type="molecule type" value="Genomic_DNA"/>
</dbReference>
<evidence type="ECO:0000313" key="2">
    <source>
        <dbReference type="EMBL" id="SIR24497.1"/>
    </source>
</evidence>
<reference evidence="3" key="1">
    <citation type="submission" date="2017-01" db="EMBL/GenBank/DDBJ databases">
        <authorList>
            <person name="Varghese N."/>
            <person name="Submissions S."/>
        </authorList>
    </citation>
    <scope>NUCLEOTIDE SEQUENCE [LARGE SCALE GENOMIC DNA]</scope>
    <source>
        <strain evidence="3">DM9</strain>
    </source>
</reference>
<proteinExistence type="predicted"/>
<evidence type="ECO:0008006" key="4">
    <source>
        <dbReference type="Google" id="ProtNLM"/>
    </source>
</evidence>
<organism evidence="2 3">
    <name type="scientific">Pontibacter lucknowensis</name>
    <dbReference type="NCBI Taxonomy" id="1077936"/>
    <lineage>
        <taxon>Bacteria</taxon>
        <taxon>Pseudomonadati</taxon>
        <taxon>Bacteroidota</taxon>
        <taxon>Cytophagia</taxon>
        <taxon>Cytophagales</taxon>
        <taxon>Hymenobacteraceae</taxon>
        <taxon>Pontibacter</taxon>
    </lineage>
</organism>
<sequence length="196" mass="21571">MIKKTNLLSFALLLGIAFFAFSCGTKSDVDAFKEAKYSLSGINEVKLNGVNVLNKKRPEDFSLGEAALLFTAFSDNNLSAYSSLGLNVELDEANQERSMTVTKLKWQLLLDGKQTLSGIVDEPVELRHGLNTINVRTPIRIAEENGRPGYNNLLRLVTMLTKTDGTSRPDVVLQIKPTIQTSVGPVEVPSFINVRN</sequence>
<dbReference type="OrthoDB" id="1496206at2"/>
<evidence type="ECO:0000313" key="3">
    <source>
        <dbReference type="Proteomes" id="UP000185924"/>
    </source>
</evidence>
<protein>
    <recommendedName>
        <fullName evidence="4">Late embryogenesis abundant protein</fullName>
    </recommendedName>
</protein>
<feature type="signal peptide" evidence="1">
    <location>
        <begin position="1"/>
        <end position="22"/>
    </location>
</feature>
<feature type="chain" id="PRO_5012907469" description="Late embryogenesis abundant protein" evidence="1">
    <location>
        <begin position="23"/>
        <end position="196"/>
    </location>
</feature>